<comment type="similarity">
    <text evidence="1">Belongs to the outer membrane factor (OMF) (TC 1.B.17) family.</text>
</comment>
<dbReference type="InterPro" id="IPR003423">
    <property type="entry name" value="OMP_efflux"/>
</dbReference>
<name>A0A7V2SV04_9BACT</name>
<dbReference type="Gene3D" id="1.20.1600.10">
    <property type="entry name" value="Outer membrane efflux proteins (OEP)"/>
    <property type="match status" value="1"/>
</dbReference>
<proteinExistence type="inferred from homology"/>
<sequence>MSIENSISNNKIILFATGILFFVLFFARVARASSGGECLILSPNDAARIAQENNPKVTSLRHRVEVEAALIEPSGSLPDPILGIGVANLPTDTFSFDQEAMTQTQVRLTQKLPFPGKLSLRSSIQGLKKEIEAWRLKASILDVRKEAISLWWELYRIETVLHLVSREESTLKKIIELSSSRYETGSGLQSDVLLSQLELTRLLDRKIALQAKRKDVESKLLSTLGKRDGCIELKKEREMPSLVELSPASTLFEEALKTNPSIKEKETRLKLKRLSYELRKKDFYPDFSITGAYGKRFGDNPDGSDRADFATLVFSLNIPIFYKKKQSLQVVSSLEAIRSVEEALHDEELRLKSAISGRYATYSGLLDQERLYRHTIIPKAETTLSALNRAYGAGKADILGLLRAELMLYRFKESHINVLARAKRLAAELDALVGRDHELVGDLQQ</sequence>
<dbReference type="Proteomes" id="UP000885797">
    <property type="component" value="Unassembled WGS sequence"/>
</dbReference>
<organism evidence="2">
    <name type="scientific">Dissulfuribacter thermophilus</name>
    <dbReference type="NCBI Taxonomy" id="1156395"/>
    <lineage>
        <taxon>Bacteria</taxon>
        <taxon>Pseudomonadati</taxon>
        <taxon>Thermodesulfobacteriota</taxon>
        <taxon>Dissulfuribacteria</taxon>
        <taxon>Dissulfuribacterales</taxon>
        <taxon>Dissulfuribacteraceae</taxon>
        <taxon>Dissulfuribacter</taxon>
    </lineage>
</organism>
<comment type="caution">
    <text evidence="2">The sequence shown here is derived from an EMBL/GenBank/DDBJ whole genome shotgun (WGS) entry which is preliminary data.</text>
</comment>
<dbReference type="PANTHER" id="PTHR30203:SF24">
    <property type="entry name" value="BLR4935 PROTEIN"/>
    <property type="match status" value="1"/>
</dbReference>
<reference evidence="2" key="1">
    <citation type="journal article" date="2020" name="mSystems">
        <title>Genome- and Community-Level Interaction Insights into Carbon Utilization and Element Cycling Functions of Hydrothermarchaeota in Hydrothermal Sediment.</title>
        <authorList>
            <person name="Zhou Z."/>
            <person name="Liu Y."/>
            <person name="Xu W."/>
            <person name="Pan J."/>
            <person name="Luo Z.H."/>
            <person name="Li M."/>
        </authorList>
    </citation>
    <scope>NUCLEOTIDE SEQUENCE [LARGE SCALE GENOMIC DNA]</scope>
    <source>
        <strain evidence="2">HyVt-503</strain>
    </source>
</reference>
<dbReference type="AlphaFoldDB" id="A0A7V2SV04"/>
<accession>A0A7V2SV04</accession>
<gene>
    <name evidence="2" type="ORF">ENJ63_00935</name>
</gene>
<evidence type="ECO:0000313" key="2">
    <source>
        <dbReference type="EMBL" id="HFC46430.1"/>
    </source>
</evidence>
<dbReference type="Pfam" id="PF02321">
    <property type="entry name" value="OEP"/>
    <property type="match status" value="1"/>
</dbReference>
<dbReference type="EMBL" id="DRND01000083">
    <property type="protein sequence ID" value="HFC46430.1"/>
    <property type="molecule type" value="Genomic_DNA"/>
</dbReference>
<dbReference type="PANTHER" id="PTHR30203">
    <property type="entry name" value="OUTER MEMBRANE CATION EFFLUX PROTEIN"/>
    <property type="match status" value="1"/>
</dbReference>
<dbReference type="SUPFAM" id="SSF56954">
    <property type="entry name" value="Outer membrane efflux proteins (OEP)"/>
    <property type="match status" value="1"/>
</dbReference>
<evidence type="ECO:0000256" key="1">
    <source>
        <dbReference type="ARBA" id="ARBA00007613"/>
    </source>
</evidence>
<dbReference type="GO" id="GO:0015562">
    <property type="term" value="F:efflux transmembrane transporter activity"/>
    <property type="evidence" value="ECO:0007669"/>
    <property type="project" value="InterPro"/>
</dbReference>
<protein>
    <submittedName>
        <fullName evidence="2">TolC family protein</fullName>
    </submittedName>
</protein>
<dbReference type="InterPro" id="IPR010131">
    <property type="entry name" value="MdtP/NodT-like"/>
</dbReference>